<dbReference type="InterPro" id="IPR045669">
    <property type="entry name" value="FHIP_C"/>
</dbReference>
<name>A0A1Y1VTS2_9FUNG</name>
<dbReference type="InterPro" id="IPR019384">
    <property type="entry name" value="FHIP"/>
</dbReference>
<comment type="caution">
    <text evidence="3">The sequence shown here is derived from an EMBL/GenBank/DDBJ whole genome shotgun (WGS) entry which is preliminary data.</text>
</comment>
<evidence type="ECO:0000259" key="2">
    <source>
        <dbReference type="Pfam" id="PF19314"/>
    </source>
</evidence>
<reference evidence="3 4" key="1">
    <citation type="submission" date="2016-08" db="EMBL/GenBank/DDBJ databases">
        <title>A Parts List for Fungal Cellulosomes Revealed by Comparative Genomics.</title>
        <authorList>
            <consortium name="DOE Joint Genome Institute"/>
            <person name="Haitjema C.H."/>
            <person name="Gilmore S.P."/>
            <person name="Henske J.K."/>
            <person name="Solomon K.V."/>
            <person name="De Groot R."/>
            <person name="Kuo A."/>
            <person name="Mondo S.J."/>
            <person name="Salamov A.A."/>
            <person name="Labutti K."/>
            <person name="Zhao Z."/>
            <person name="Chiniquy J."/>
            <person name="Barry K."/>
            <person name="Brewer H.M."/>
            <person name="Purvine S.O."/>
            <person name="Wright A.T."/>
            <person name="Boxma B."/>
            <person name="Van Alen T."/>
            <person name="Hackstein J.H."/>
            <person name="Baker S.E."/>
            <person name="Grigoriev I.V."/>
            <person name="O'Malley M.A."/>
        </authorList>
    </citation>
    <scope>NUCLEOTIDE SEQUENCE [LARGE SCALE GENOMIC DNA]</scope>
    <source>
        <strain evidence="3 4">S4</strain>
    </source>
</reference>
<organism evidence="3 4">
    <name type="scientific">Anaeromyces robustus</name>
    <dbReference type="NCBI Taxonomy" id="1754192"/>
    <lineage>
        <taxon>Eukaryota</taxon>
        <taxon>Fungi</taxon>
        <taxon>Fungi incertae sedis</taxon>
        <taxon>Chytridiomycota</taxon>
        <taxon>Chytridiomycota incertae sedis</taxon>
        <taxon>Neocallimastigomycetes</taxon>
        <taxon>Neocallimastigales</taxon>
        <taxon>Neocallimastigaceae</taxon>
        <taxon>Anaeromyces</taxon>
    </lineage>
</organism>
<keyword evidence="4" id="KW-1185">Reference proteome</keyword>
<dbReference type="Pfam" id="PF10257">
    <property type="entry name" value="RAI16-like"/>
    <property type="match status" value="1"/>
</dbReference>
<gene>
    <name evidence="3" type="ORF">BCR32DRAFT_273007</name>
</gene>
<dbReference type="PANTHER" id="PTHR21705:SF11">
    <property type="entry name" value="FHIP FAMILY PROTEIN CG3558"/>
    <property type="match status" value="1"/>
</dbReference>
<reference evidence="3 4" key="2">
    <citation type="submission" date="2016-08" db="EMBL/GenBank/DDBJ databases">
        <title>Pervasive Adenine N6-methylation of Active Genes in Fungi.</title>
        <authorList>
            <consortium name="DOE Joint Genome Institute"/>
            <person name="Mondo S.J."/>
            <person name="Dannebaum R.O."/>
            <person name="Kuo R.C."/>
            <person name="Labutti K."/>
            <person name="Haridas S."/>
            <person name="Kuo A."/>
            <person name="Salamov A."/>
            <person name="Ahrendt S.R."/>
            <person name="Lipzen A."/>
            <person name="Sullivan W."/>
            <person name="Andreopoulos W.B."/>
            <person name="Clum A."/>
            <person name="Lindquist E."/>
            <person name="Daum C."/>
            <person name="Ramamoorthy G.K."/>
            <person name="Gryganskyi A."/>
            <person name="Culley D."/>
            <person name="Magnuson J.K."/>
            <person name="James T.Y."/>
            <person name="O'Malley M.A."/>
            <person name="Stajich J.E."/>
            <person name="Spatafora J.W."/>
            <person name="Visel A."/>
            <person name="Grigoriev I.V."/>
        </authorList>
    </citation>
    <scope>NUCLEOTIDE SEQUENCE [LARGE SCALE GENOMIC DNA]</scope>
    <source>
        <strain evidence="3 4">S4</strain>
    </source>
</reference>
<evidence type="ECO:0000313" key="4">
    <source>
        <dbReference type="Proteomes" id="UP000193944"/>
    </source>
</evidence>
<evidence type="ECO:0000256" key="1">
    <source>
        <dbReference type="ARBA" id="ARBA00024336"/>
    </source>
</evidence>
<dbReference type="PANTHER" id="PTHR21705">
    <property type="entry name" value="RAI16 PROTEIN-RELATED"/>
    <property type="match status" value="1"/>
</dbReference>
<dbReference type="Pfam" id="PF19314">
    <property type="entry name" value="DUF5917"/>
    <property type="match status" value="1"/>
</dbReference>
<sequence>MSMINDIEEKLKEISNRFKKKSQVVLTPQQKNLIKLKKIWSYIDTHHGPQYKDVYITNTPLPNYVQTMLSLLEMEERQIMSNPNSPMNSPNMNFQGITNSNQAGICMEFMLGNNIFVLFADAALEDQPFGLLQVVIESFSHLCGELNAAFLTRHSVQRALNKLIYVTATTPKLNELYEDYLIELIFILCQKMREIPTLLNFFMYPKKNKDLKNAVNFIPKKEMPSYYFSSIAPESSLSPLSNNSPYYIANTDQDDDPTNGADYEFFIFNYLMNYYFKAGNQGDYALTAISILLELDDDYLYKYLLDNDFPLVITASLCGSFAALPKNKDSGYLEVNVDDYPQQNNDIKFNNVKEFVEMLKIKVDKEKERFYLKNKTFKGHIINDELNIFLRIFQFIQKITTDCKNEKMVNLFLHYIHIMFIKNILNNHLFSSNEIEDEDYNCVSYLKLIFNNLQSPILSQLFIENLFPESIGENDNGNGNNDDKNDETFLKSINTIYQKYIKIMMDKDYKKLKELQQLSDDHENDENQNTNDNDISNKKSYYLSSISLYRIFEDPEALAKEIEEKINDPNYNIEKFKDIFEIDEKIHLHYAKESSISKFSTSSMKIAAICQNTTSPSLEENKNLYQYILTRLKGGSQGLKYITLQLLSTLLTNQNSINTHKLFPCHYYSQEKLNQCQKNNHHHNIVNITSPDGSDMNVEKLKKENDTINKRKKLEMEYIKLFYCIHPFQKLFQMNMNYFSNYIIQHDEKIENKNLLQLNRYYKLFSSLELPNINSRLFIYPYILDASSSIQYNKSIDKIFSSILCNPLFNKLTINQEKINDILSIMKGYQSNQLLQCLFDIMENWLDNPYEINIILTDVFHQLLTTVDHLFLEQYLIMNDQLFNVNEEENGKDEEKEKEKRISLYTILQDLIEKINKNYKIIKSSSKIHQFYLSMYDKLKEVQESIKYRNKSSYITLESAVDVSNICNYGNIFDDLSEEDSKEFNNLLQDLDEQSRQDLLNMFKLSTIKNIMVLMEFLKDIIASIHIQLEQISFS</sequence>
<dbReference type="AlphaFoldDB" id="A0A1Y1VTS2"/>
<proteinExistence type="inferred from homology"/>
<dbReference type="Proteomes" id="UP000193944">
    <property type="component" value="Unassembled WGS sequence"/>
</dbReference>
<evidence type="ECO:0000313" key="3">
    <source>
        <dbReference type="EMBL" id="ORX64687.1"/>
    </source>
</evidence>
<accession>A0A1Y1VTS2</accession>
<protein>
    <recommendedName>
        <fullName evidence="2">FHF complex subunit HOOK-interacting protein C-terminal domain-containing protein</fullName>
    </recommendedName>
</protein>
<dbReference type="EMBL" id="MCFG01000505">
    <property type="protein sequence ID" value="ORX64687.1"/>
    <property type="molecule type" value="Genomic_DNA"/>
</dbReference>
<dbReference type="OrthoDB" id="5350595at2759"/>
<feature type="domain" description="FHF complex subunit HOOK-interacting protein C-terminal" evidence="2">
    <location>
        <begin position="833"/>
        <end position="924"/>
    </location>
</feature>
<comment type="similarity">
    <text evidence="1">Belongs to the FHIP family.</text>
</comment>